<comment type="similarity">
    <text evidence="9">Belongs to the ABC transporter superfamily. Siderophore-Fe(3+) uptake transporter (SIUT) (TC 3.A.1.21) family.</text>
</comment>
<dbReference type="InterPro" id="IPR003593">
    <property type="entry name" value="AAA+_ATPase"/>
</dbReference>
<dbReference type="SUPFAM" id="SSF52540">
    <property type="entry name" value="P-loop containing nucleoside triphosphate hydrolases"/>
    <property type="match status" value="1"/>
</dbReference>
<dbReference type="GO" id="GO:0140359">
    <property type="term" value="F:ABC-type transporter activity"/>
    <property type="evidence" value="ECO:0007669"/>
    <property type="project" value="InterPro"/>
</dbReference>
<dbReference type="Pfam" id="PF00005">
    <property type="entry name" value="ABC_tran"/>
    <property type="match status" value="1"/>
</dbReference>
<feature type="transmembrane region" description="Helical" evidence="10">
    <location>
        <begin position="159"/>
        <end position="177"/>
    </location>
</feature>
<dbReference type="Gene3D" id="3.40.50.300">
    <property type="entry name" value="P-loop containing nucleotide triphosphate hydrolases"/>
    <property type="match status" value="1"/>
</dbReference>
<keyword evidence="4" id="KW-0547">Nucleotide-binding</keyword>
<dbReference type="KEGG" id="clia:C3E79_04870"/>
<dbReference type="PROSITE" id="PS50929">
    <property type="entry name" value="ABC_TM1F"/>
    <property type="match status" value="1"/>
</dbReference>
<reference evidence="12" key="1">
    <citation type="submission" date="2018-01" db="EMBL/GenBank/DDBJ databases">
        <authorList>
            <person name="Li J."/>
        </authorList>
    </citation>
    <scope>NUCLEOTIDE SEQUENCE [LARGE SCALE GENOMIC DNA]</scope>
    <source>
        <strain evidence="12">2184</strain>
    </source>
</reference>
<evidence type="ECO:0000256" key="9">
    <source>
        <dbReference type="ARBA" id="ARBA00023455"/>
    </source>
</evidence>
<protein>
    <submittedName>
        <fullName evidence="11">Thiol reductant ABC exporter subunit CydC</fullName>
    </submittedName>
</protein>
<dbReference type="Gene3D" id="1.20.1560.10">
    <property type="entry name" value="ABC transporter type 1, transmembrane domain"/>
    <property type="match status" value="1"/>
</dbReference>
<accession>A0A2S0WDQ4</accession>
<keyword evidence="5" id="KW-0067">ATP-binding</keyword>
<dbReference type="OrthoDB" id="3237158at2"/>
<dbReference type="RefSeq" id="WP_108403900.1">
    <property type="nucleotide sequence ID" value="NZ_CP026948.1"/>
</dbReference>
<feature type="transmembrane region" description="Helical" evidence="10">
    <location>
        <begin position="24"/>
        <end position="47"/>
    </location>
</feature>
<evidence type="ECO:0000256" key="8">
    <source>
        <dbReference type="ARBA" id="ARBA00023136"/>
    </source>
</evidence>
<gene>
    <name evidence="11" type="primary">cydC</name>
    <name evidence="11" type="ORF">C3E79_04870</name>
</gene>
<dbReference type="NCBIfam" id="TIGR02868">
    <property type="entry name" value="CydC"/>
    <property type="match status" value="1"/>
</dbReference>
<dbReference type="InterPro" id="IPR003439">
    <property type="entry name" value="ABC_transporter-like_ATP-bd"/>
</dbReference>
<dbReference type="GO" id="GO:0016887">
    <property type="term" value="F:ATP hydrolysis activity"/>
    <property type="evidence" value="ECO:0007669"/>
    <property type="project" value="InterPro"/>
</dbReference>
<evidence type="ECO:0000256" key="7">
    <source>
        <dbReference type="ARBA" id="ARBA00022989"/>
    </source>
</evidence>
<evidence type="ECO:0000313" key="12">
    <source>
        <dbReference type="Proteomes" id="UP000244754"/>
    </source>
</evidence>
<dbReference type="Proteomes" id="UP000244754">
    <property type="component" value="Chromosome"/>
</dbReference>
<dbReference type="GO" id="GO:0034775">
    <property type="term" value="P:glutathione transmembrane transport"/>
    <property type="evidence" value="ECO:0007669"/>
    <property type="project" value="InterPro"/>
</dbReference>
<evidence type="ECO:0000256" key="1">
    <source>
        <dbReference type="ARBA" id="ARBA00004429"/>
    </source>
</evidence>
<keyword evidence="2" id="KW-1003">Cell membrane</keyword>
<keyword evidence="7 10" id="KW-1133">Transmembrane helix</keyword>
<dbReference type="InterPro" id="IPR027417">
    <property type="entry name" value="P-loop_NTPase"/>
</dbReference>
<name>A0A2S0WDQ4_9CORY</name>
<proteinExistence type="inferred from homology"/>
<dbReference type="InterPro" id="IPR011527">
    <property type="entry name" value="ABC1_TM_dom"/>
</dbReference>
<evidence type="ECO:0000313" key="11">
    <source>
        <dbReference type="EMBL" id="AWB83891.1"/>
    </source>
</evidence>
<evidence type="ECO:0000256" key="2">
    <source>
        <dbReference type="ARBA" id="ARBA00022519"/>
    </source>
</evidence>
<dbReference type="GO" id="GO:0045454">
    <property type="term" value="P:cell redox homeostasis"/>
    <property type="evidence" value="ECO:0007669"/>
    <property type="project" value="InterPro"/>
</dbReference>
<evidence type="ECO:0000256" key="4">
    <source>
        <dbReference type="ARBA" id="ARBA00022741"/>
    </source>
</evidence>
<dbReference type="GO" id="GO:0005886">
    <property type="term" value="C:plasma membrane"/>
    <property type="evidence" value="ECO:0007669"/>
    <property type="project" value="UniProtKB-SubCell"/>
</dbReference>
<dbReference type="InterPro" id="IPR017871">
    <property type="entry name" value="ABC_transporter-like_CS"/>
</dbReference>
<keyword evidence="6" id="KW-1278">Translocase</keyword>
<evidence type="ECO:0000256" key="10">
    <source>
        <dbReference type="SAM" id="Phobius"/>
    </source>
</evidence>
<comment type="subcellular location">
    <subcellularLocation>
        <location evidence="1">Cell inner membrane</location>
        <topology evidence="1">Multi-pass membrane protein</topology>
    </subcellularLocation>
</comment>
<keyword evidence="12" id="KW-1185">Reference proteome</keyword>
<evidence type="ECO:0000256" key="3">
    <source>
        <dbReference type="ARBA" id="ARBA00022692"/>
    </source>
</evidence>
<dbReference type="PROSITE" id="PS50893">
    <property type="entry name" value="ABC_TRANSPORTER_2"/>
    <property type="match status" value="1"/>
</dbReference>
<dbReference type="PANTHER" id="PTHR24221">
    <property type="entry name" value="ATP-BINDING CASSETTE SUB-FAMILY B"/>
    <property type="match status" value="1"/>
</dbReference>
<dbReference type="PROSITE" id="PS00211">
    <property type="entry name" value="ABC_TRANSPORTER_1"/>
    <property type="match status" value="1"/>
</dbReference>
<dbReference type="InterPro" id="IPR014223">
    <property type="entry name" value="ABC_CydC/D"/>
</dbReference>
<keyword evidence="2" id="KW-0997">Cell inner membrane</keyword>
<keyword evidence="8 10" id="KW-0472">Membrane</keyword>
<dbReference type="SMART" id="SM00382">
    <property type="entry name" value="AAA"/>
    <property type="match status" value="1"/>
</dbReference>
<organism evidence="11 12">
    <name type="scientific">Corynebacterium liangguodongii</name>
    <dbReference type="NCBI Taxonomy" id="2079535"/>
    <lineage>
        <taxon>Bacteria</taxon>
        <taxon>Bacillati</taxon>
        <taxon>Actinomycetota</taxon>
        <taxon>Actinomycetes</taxon>
        <taxon>Mycobacteriales</taxon>
        <taxon>Corynebacteriaceae</taxon>
        <taxon>Corynebacterium</taxon>
    </lineage>
</organism>
<dbReference type="SUPFAM" id="SSF90123">
    <property type="entry name" value="ABC transporter transmembrane region"/>
    <property type="match status" value="1"/>
</dbReference>
<evidence type="ECO:0000256" key="6">
    <source>
        <dbReference type="ARBA" id="ARBA00022967"/>
    </source>
</evidence>
<sequence length="501" mass="52057">MRILPGAIASLLRAAEVKASSVAAAVAAASVTLIAALTLTVLSGWLITRAWQMPPVLTSSVAITAVRALGISRAVFRYLDRLLTHRIALRALSNLRVLVYDALAAGASLPRGRGHVYLVEETERVTDYLVRSLIPRAVAWVVSVIAVGITAILSPLSAAVLAAALAVTGFAVPRLALRSYRREASVEAASQLTVDIDQVLGHRVEYAAAGVAPALIARASRSSAAATRAALEAQRSSVAAEALQTWAVSAAAVGVAAVGAWTYNGDPTWLGMLVMVPLAAFESHAPLAAAAQHESDAVRSAHRLRALLGSAPRPAGAPAPSATVSARGLRCDHGDVEWNFSLAPGERLVIRGPSGCGKTTLLETLAGLRAPAAGSCTAAPNTRFFAEDAWVFATSVRENLRVCSPMLEDDVANAALKAVGFPFPLDFHLAAGADSLSAGQRRKLLVARALCSEADVLLIDEPTAHLTPDDAGKILRMLLTAPLPGAKAHRSVIVAAHVGEP</sequence>
<dbReference type="InterPro" id="IPR036640">
    <property type="entry name" value="ABC1_TM_sf"/>
</dbReference>
<dbReference type="AlphaFoldDB" id="A0A2S0WDQ4"/>
<dbReference type="EMBL" id="CP026948">
    <property type="protein sequence ID" value="AWB83891.1"/>
    <property type="molecule type" value="Genomic_DNA"/>
</dbReference>
<keyword evidence="3 10" id="KW-0812">Transmembrane</keyword>
<dbReference type="GO" id="GO:0005524">
    <property type="term" value="F:ATP binding"/>
    <property type="evidence" value="ECO:0007669"/>
    <property type="project" value="UniProtKB-KW"/>
</dbReference>
<dbReference type="PANTHER" id="PTHR24221:SF654">
    <property type="entry name" value="ATP-BINDING CASSETTE SUB-FAMILY B MEMBER 6"/>
    <property type="match status" value="1"/>
</dbReference>
<dbReference type="InterPro" id="IPR039421">
    <property type="entry name" value="Type_1_exporter"/>
</dbReference>
<evidence type="ECO:0000256" key="5">
    <source>
        <dbReference type="ARBA" id="ARBA00022840"/>
    </source>
</evidence>